<evidence type="ECO:0000313" key="7">
    <source>
        <dbReference type="Proteomes" id="UP001356095"/>
    </source>
</evidence>
<dbReference type="PANTHER" id="PTHR30419:SF2">
    <property type="entry name" value="LYSR FAMILY TRANSCRIPTIONAL REGULATOR"/>
    <property type="match status" value="1"/>
</dbReference>
<reference evidence="6 7" key="1">
    <citation type="submission" date="2023-08" db="EMBL/GenBank/DDBJ databases">
        <authorList>
            <person name="Girao M."/>
            <person name="Carvalho M.F."/>
        </authorList>
    </citation>
    <scope>NUCLEOTIDE SEQUENCE [LARGE SCALE GENOMIC DNA]</scope>
    <source>
        <strain evidence="6 7">CT-R113</strain>
    </source>
</reference>
<dbReference type="Proteomes" id="UP001356095">
    <property type="component" value="Unassembled WGS sequence"/>
</dbReference>
<comment type="similarity">
    <text evidence="1">Belongs to the LysR transcriptional regulatory family.</text>
</comment>
<dbReference type="InterPro" id="IPR005119">
    <property type="entry name" value="LysR_subst-bd"/>
</dbReference>
<dbReference type="PANTHER" id="PTHR30419">
    <property type="entry name" value="HTH-TYPE TRANSCRIPTIONAL REGULATOR YBHD"/>
    <property type="match status" value="1"/>
</dbReference>
<evidence type="ECO:0000313" key="6">
    <source>
        <dbReference type="EMBL" id="MEE2039229.1"/>
    </source>
</evidence>
<organism evidence="6 7">
    <name type="scientific">Nocardiopsis codii</name>
    <dbReference type="NCBI Taxonomy" id="3065942"/>
    <lineage>
        <taxon>Bacteria</taxon>
        <taxon>Bacillati</taxon>
        <taxon>Actinomycetota</taxon>
        <taxon>Actinomycetes</taxon>
        <taxon>Streptosporangiales</taxon>
        <taxon>Nocardiopsidaceae</taxon>
        <taxon>Nocardiopsis</taxon>
    </lineage>
</organism>
<keyword evidence="2" id="KW-0805">Transcription regulation</keyword>
<dbReference type="Pfam" id="PF00126">
    <property type="entry name" value="HTH_1"/>
    <property type="match status" value="1"/>
</dbReference>
<dbReference type="RefSeq" id="WP_330093005.1">
    <property type="nucleotide sequence ID" value="NZ_JAUZMY010000018.1"/>
</dbReference>
<dbReference type="InterPro" id="IPR036390">
    <property type="entry name" value="WH_DNA-bd_sf"/>
</dbReference>
<sequence>MKAGSTGVADLRDLALLVEVIDAGSITEGAHRCRMSLSAASVRITALERHYGLRLLDRRHRGVSPTPAGEALAARGRILLEEARELEAGMAARARGLENSVRLATNSSAADALTEFLAATLNRLPTTAVTLVELGSEAAVAHVLDGLSDIAVVSAVPPDGAFQTRRLWDDDLVAIGPVSSRPRPRRPLRLADLLREPLVGLLRGSPLQDLVDRQAHGSGTEPAYRVRLPSLGAVCAVAGTGVGCAVVPREAARRHGVSPAALYELDEPWAPRHAILVAADFSALTESTAAFVRHLLEYSPGPDGED</sequence>
<dbReference type="InterPro" id="IPR000847">
    <property type="entry name" value="LysR_HTH_N"/>
</dbReference>
<dbReference type="Pfam" id="PF03466">
    <property type="entry name" value="LysR_substrate"/>
    <property type="match status" value="1"/>
</dbReference>
<gene>
    <name evidence="6" type="ORF">Q8791_18600</name>
</gene>
<evidence type="ECO:0000256" key="3">
    <source>
        <dbReference type="ARBA" id="ARBA00023125"/>
    </source>
</evidence>
<dbReference type="SUPFAM" id="SSF46785">
    <property type="entry name" value="Winged helix' DNA-binding domain"/>
    <property type="match status" value="1"/>
</dbReference>
<keyword evidence="4" id="KW-0804">Transcription</keyword>
<dbReference type="InterPro" id="IPR050950">
    <property type="entry name" value="HTH-type_LysR_regulators"/>
</dbReference>
<keyword evidence="3" id="KW-0238">DNA-binding</keyword>
<proteinExistence type="inferred from homology"/>
<evidence type="ECO:0000256" key="1">
    <source>
        <dbReference type="ARBA" id="ARBA00009437"/>
    </source>
</evidence>
<dbReference type="EMBL" id="JAUZMY010000018">
    <property type="protein sequence ID" value="MEE2039229.1"/>
    <property type="molecule type" value="Genomic_DNA"/>
</dbReference>
<dbReference type="InterPro" id="IPR036388">
    <property type="entry name" value="WH-like_DNA-bd_sf"/>
</dbReference>
<name>A0ABU7KAG3_9ACTN</name>
<dbReference type="PROSITE" id="PS50931">
    <property type="entry name" value="HTH_LYSR"/>
    <property type="match status" value="1"/>
</dbReference>
<dbReference type="Gene3D" id="1.10.10.10">
    <property type="entry name" value="Winged helix-like DNA-binding domain superfamily/Winged helix DNA-binding domain"/>
    <property type="match status" value="1"/>
</dbReference>
<dbReference type="SUPFAM" id="SSF53850">
    <property type="entry name" value="Periplasmic binding protein-like II"/>
    <property type="match status" value="1"/>
</dbReference>
<protein>
    <submittedName>
        <fullName evidence="6">LysR family transcriptional regulator</fullName>
    </submittedName>
</protein>
<evidence type="ECO:0000256" key="2">
    <source>
        <dbReference type="ARBA" id="ARBA00023015"/>
    </source>
</evidence>
<comment type="caution">
    <text evidence="6">The sequence shown here is derived from an EMBL/GenBank/DDBJ whole genome shotgun (WGS) entry which is preliminary data.</text>
</comment>
<evidence type="ECO:0000256" key="4">
    <source>
        <dbReference type="ARBA" id="ARBA00023163"/>
    </source>
</evidence>
<accession>A0ABU7KAG3</accession>
<feature type="domain" description="HTH lysR-type" evidence="5">
    <location>
        <begin position="10"/>
        <end position="66"/>
    </location>
</feature>
<keyword evidence="7" id="KW-1185">Reference proteome</keyword>
<evidence type="ECO:0000259" key="5">
    <source>
        <dbReference type="PROSITE" id="PS50931"/>
    </source>
</evidence>
<dbReference type="Gene3D" id="3.40.190.290">
    <property type="match status" value="1"/>
</dbReference>